<dbReference type="Proteomes" id="UP001595579">
    <property type="component" value="Unassembled WGS sequence"/>
</dbReference>
<organism evidence="3 4">
    <name type="scientific">Litchfieldella rifensis</name>
    <dbReference type="NCBI Taxonomy" id="762643"/>
    <lineage>
        <taxon>Bacteria</taxon>
        <taxon>Pseudomonadati</taxon>
        <taxon>Pseudomonadota</taxon>
        <taxon>Gammaproteobacteria</taxon>
        <taxon>Oceanospirillales</taxon>
        <taxon>Halomonadaceae</taxon>
        <taxon>Litchfieldella</taxon>
    </lineage>
</organism>
<feature type="chain" id="PRO_5046594965" evidence="1">
    <location>
        <begin position="24"/>
        <end position="332"/>
    </location>
</feature>
<keyword evidence="1" id="KW-0732">Signal</keyword>
<dbReference type="EMBL" id="JBHRUG010000031">
    <property type="protein sequence ID" value="MFC3285062.1"/>
    <property type="molecule type" value="Genomic_DNA"/>
</dbReference>
<protein>
    <submittedName>
        <fullName evidence="3">PQQ-binding-like beta-propeller repeat protein</fullName>
    </submittedName>
</protein>
<evidence type="ECO:0000313" key="3">
    <source>
        <dbReference type="EMBL" id="MFC3285062.1"/>
    </source>
</evidence>
<feature type="domain" description="Pyrrolo-quinoline quinone repeat" evidence="2">
    <location>
        <begin position="118"/>
        <end position="223"/>
    </location>
</feature>
<dbReference type="InterPro" id="IPR018391">
    <property type="entry name" value="PQQ_b-propeller_rpt"/>
</dbReference>
<keyword evidence="4" id="KW-1185">Reference proteome</keyword>
<proteinExistence type="predicted"/>
<dbReference type="Gene3D" id="2.40.128.630">
    <property type="match status" value="1"/>
</dbReference>
<dbReference type="InterPro" id="IPR002372">
    <property type="entry name" value="PQQ_rpt_dom"/>
</dbReference>
<evidence type="ECO:0000259" key="2">
    <source>
        <dbReference type="Pfam" id="PF13360"/>
    </source>
</evidence>
<comment type="caution">
    <text evidence="3">The sequence shown here is derived from an EMBL/GenBank/DDBJ whole genome shotgun (WGS) entry which is preliminary data.</text>
</comment>
<feature type="signal peptide" evidence="1">
    <location>
        <begin position="1"/>
        <end position="23"/>
    </location>
</feature>
<evidence type="ECO:0000256" key="1">
    <source>
        <dbReference type="SAM" id="SignalP"/>
    </source>
</evidence>
<dbReference type="SMART" id="SM00564">
    <property type="entry name" value="PQQ"/>
    <property type="match status" value="6"/>
</dbReference>
<dbReference type="Pfam" id="PF13360">
    <property type="entry name" value="PQQ_2"/>
    <property type="match status" value="2"/>
</dbReference>
<dbReference type="PANTHER" id="PTHR34512">
    <property type="entry name" value="CELL SURFACE PROTEIN"/>
    <property type="match status" value="1"/>
</dbReference>
<dbReference type="SUPFAM" id="SSF50998">
    <property type="entry name" value="Quinoprotein alcohol dehydrogenase-like"/>
    <property type="match status" value="1"/>
</dbReference>
<name>A0ABV7LRE3_9GAMM</name>
<dbReference type="Gene3D" id="2.130.10.10">
    <property type="entry name" value="YVTN repeat-like/Quinoprotein amine dehydrogenase"/>
    <property type="match status" value="1"/>
</dbReference>
<dbReference type="InterPro" id="IPR011047">
    <property type="entry name" value="Quinoprotein_ADH-like_sf"/>
</dbReference>
<evidence type="ECO:0000313" key="4">
    <source>
        <dbReference type="Proteomes" id="UP001595579"/>
    </source>
</evidence>
<feature type="domain" description="Pyrrolo-quinoline quinone repeat" evidence="2">
    <location>
        <begin position="237"/>
        <end position="312"/>
    </location>
</feature>
<accession>A0ABV7LRE3</accession>
<dbReference type="RefSeq" id="WP_386775644.1">
    <property type="nucleotide sequence ID" value="NZ_JBHRUG010000031.1"/>
</dbReference>
<reference evidence="4" key="1">
    <citation type="journal article" date="2019" name="Int. J. Syst. Evol. Microbiol.">
        <title>The Global Catalogue of Microorganisms (GCM) 10K type strain sequencing project: providing services to taxonomists for standard genome sequencing and annotation.</title>
        <authorList>
            <consortium name="The Broad Institute Genomics Platform"/>
            <consortium name="The Broad Institute Genome Sequencing Center for Infectious Disease"/>
            <person name="Wu L."/>
            <person name="Ma J."/>
        </authorList>
    </citation>
    <scope>NUCLEOTIDE SEQUENCE [LARGE SCALE GENOMIC DNA]</scope>
    <source>
        <strain evidence="4">CECT 7698</strain>
    </source>
</reference>
<sequence>MSKFAVALACGVLMMVGSSAVSAATRYPSNPWLTEHAVFVSHEGIARIDRRSGKTVWTALTGEQTFEPVIAAGWLLAGTSSGLVALSPHSGEVIWRRFTDEVVFSPSVADSLAFIAGRDGRLRALDLPSGEIRWTRQFDGWVYPPAVQGGVLITGGQGARLWALDPATGTSVWERALRQELVYRPIAGKMLVYVTTFAGELLALNPTDGSIRWRYHDDGVSTSPAVDDRFIYLGRFDGVLQVLDQATGELRYRQRLGQGPLRPPHVGDGRIAVADRERLVTVLDTENFEIAWQGRLSTPLLASPWFEHDEVAIAGPGYRRDTFVLSQDPGSR</sequence>
<dbReference type="Gene3D" id="2.40.10.480">
    <property type="match status" value="1"/>
</dbReference>
<dbReference type="PANTHER" id="PTHR34512:SF30">
    <property type="entry name" value="OUTER MEMBRANE PROTEIN ASSEMBLY FACTOR BAMB"/>
    <property type="match status" value="1"/>
</dbReference>
<gene>
    <name evidence="3" type="ORF">ACFOEV_15785</name>
</gene>
<dbReference type="InterPro" id="IPR015943">
    <property type="entry name" value="WD40/YVTN_repeat-like_dom_sf"/>
</dbReference>